<evidence type="ECO:0000313" key="3">
    <source>
        <dbReference type="Proteomes" id="UP000236721"/>
    </source>
</evidence>
<accession>A0A1H6BP95</accession>
<sequence>MAVIMDTLHFSNHHYTWRSPTIKFFAAVGALVCFCFLLLSPSWQQAFVFISITAAAMAFAYFMLLKSRVTFTLTATHLQQHLFKGGWVLKWNNIERIGICTHHQEGWHKPLPWVGIKIRDYAPYLNGICPRIATDILLGQRALLYVGAQQTKPSLTFEDIVLDSEPYLTQDGREYHGLLAMLANRMRYQREFFGYDVFIAVADLDRSGEDFVGLTRRYLAAADKEDGR</sequence>
<evidence type="ECO:0000313" key="2">
    <source>
        <dbReference type="EMBL" id="SEG62528.1"/>
    </source>
</evidence>
<keyword evidence="1" id="KW-0812">Transmembrane</keyword>
<gene>
    <name evidence="2" type="ORF">SAMN04488244_12431</name>
</gene>
<dbReference type="EMBL" id="FNVG01000024">
    <property type="protein sequence ID" value="SEG62528.1"/>
    <property type="molecule type" value="Genomic_DNA"/>
</dbReference>
<proteinExistence type="predicted"/>
<keyword evidence="1" id="KW-0472">Membrane</keyword>
<name>A0A1H6BP95_9VIBR</name>
<dbReference type="InterPro" id="IPR021367">
    <property type="entry name" value="DUF2982"/>
</dbReference>
<dbReference type="Pfam" id="PF11201">
    <property type="entry name" value="DUF2982"/>
    <property type="match status" value="1"/>
</dbReference>
<feature type="transmembrane region" description="Helical" evidence="1">
    <location>
        <begin position="21"/>
        <end position="40"/>
    </location>
</feature>
<dbReference type="Proteomes" id="UP000236721">
    <property type="component" value="Unassembled WGS sequence"/>
</dbReference>
<reference evidence="3" key="1">
    <citation type="submission" date="2016-10" db="EMBL/GenBank/DDBJ databases">
        <authorList>
            <person name="Varghese N."/>
            <person name="Submissions S."/>
        </authorList>
    </citation>
    <scope>NUCLEOTIDE SEQUENCE [LARGE SCALE GENOMIC DNA]</scope>
    <source>
        <strain evidence="3">CGMCC 1.7062</strain>
    </source>
</reference>
<keyword evidence="3" id="KW-1185">Reference proteome</keyword>
<keyword evidence="1" id="KW-1133">Transmembrane helix</keyword>
<organism evidence="2 3">
    <name type="scientific">Vibrio hangzhouensis</name>
    <dbReference type="NCBI Taxonomy" id="462991"/>
    <lineage>
        <taxon>Bacteria</taxon>
        <taxon>Pseudomonadati</taxon>
        <taxon>Pseudomonadota</taxon>
        <taxon>Gammaproteobacteria</taxon>
        <taxon>Vibrionales</taxon>
        <taxon>Vibrionaceae</taxon>
        <taxon>Vibrio</taxon>
    </lineage>
</organism>
<evidence type="ECO:0000256" key="1">
    <source>
        <dbReference type="SAM" id="Phobius"/>
    </source>
</evidence>
<feature type="transmembrane region" description="Helical" evidence="1">
    <location>
        <begin position="46"/>
        <end position="64"/>
    </location>
</feature>
<protein>
    <recommendedName>
        <fullName evidence="4">DUF2982 domain-containing protein</fullName>
    </recommendedName>
</protein>
<dbReference type="AlphaFoldDB" id="A0A1H6BP95"/>
<evidence type="ECO:0008006" key="4">
    <source>
        <dbReference type="Google" id="ProtNLM"/>
    </source>
</evidence>